<feature type="transmembrane region" description="Helical" evidence="7">
    <location>
        <begin position="313"/>
        <end position="346"/>
    </location>
</feature>
<evidence type="ECO:0000313" key="9">
    <source>
        <dbReference type="EMBL" id="WBE25106.1"/>
    </source>
</evidence>
<evidence type="ECO:0000256" key="6">
    <source>
        <dbReference type="ARBA" id="ARBA00023136"/>
    </source>
</evidence>
<comment type="subcellular location">
    <subcellularLocation>
        <location evidence="1">Cell membrane</location>
        <topology evidence="1">Multi-pass membrane protein</topology>
    </subcellularLocation>
</comment>
<evidence type="ECO:0000313" key="10">
    <source>
        <dbReference type="Proteomes" id="UP001212189"/>
    </source>
</evidence>
<name>A0AAF0AK53_9GAMM</name>
<reference evidence="9 10" key="1">
    <citation type="submission" date="2022-12" db="EMBL/GenBank/DDBJ databases">
        <title>Coexistence and Characterization of a Novel Tigecycline Resistance gene tet(X) variant and blaNDM-1 in a Pseudomonas caeni Isolate of Chicken Origin.</title>
        <authorList>
            <person name="Lu X."/>
            <person name="Zhang L."/>
            <person name="Li R."/>
            <person name="Wang Z."/>
        </authorList>
    </citation>
    <scope>NUCLEOTIDE SEQUENCE [LARGE SCALE GENOMIC DNA]</scope>
    <source>
        <strain evidence="9 10">CE14</strain>
    </source>
</reference>
<dbReference type="AlphaFoldDB" id="A0AAF0AK53"/>
<evidence type="ECO:0000256" key="5">
    <source>
        <dbReference type="ARBA" id="ARBA00022989"/>
    </source>
</evidence>
<dbReference type="Proteomes" id="UP001212189">
    <property type="component" value="Chromosome"/>
</dbReference>
<feature type="transmembrane region" description="Helical" evidence="7">
    <location>
        <begin position="276"/>
        <end position="301"/>
    </location>
</feature>
<sequence>MRSPTISFSLLLRLAVFDLWHDRKVSFCIAASLVAVIAPLLLLFGLKHGVVNQLQAELLSDPRNLEIKMLASGNYSADWIEQLQQRPGVGFAIGQTRSLNTQADLIVDNRNFVENAEIVPTAANDPLLNTAMSDLQAGQTILSHSAAQRLNAKAGDRVRMRALRKLDQVNERGELELEVVAVLDAARFSRPAAFVNLPLLVALEQFRDGVKLPEFGLTTGIERHQQPLTFSKVRLYAHSVDDVAPLSDWLAQQRIESSSRLAEIDSVKAINRVLTLIFAVIAITALVGCVASLVGAFLANIDRKRKDLAVLRLLGFTHIAVAMYVIIQALVITVLAYIVGLGLYAIASELFNQLLVGNQSTSNFSCEISFMHAVYALVFALLIAVVVSCIGALRAIGIEPAESLREL</sequence>
<keyword evidence="4 7" id="KW-0812">Transmembrane</keyword>
<evidence type="ECO:0000256" key="3">
    <source>
        <dbReference type="ARBA" id="ARBA00022475"/>
    </source>
</evidence>
<protein>
    <submittedName>
        <fullName evidence="9">ABC transporter permease</fullName>
    </submittedName>
</protein>
<evidence type="ECO:0000256" key="2">
    <source>
        <dbReference type="ARBA" id="ARBA00005236"/>
    </source>
</evidence>
<dbReference type="GO" id="GO:0098797">
    <property type="term" value="C:plasma membrane protein complex"/>
    <property type="evidence" value="ECO:0007669"/>
    <property type="project" value="TreeGrafter"/>
</dbReference>
<accession>A0AAF0AK53</accession>
<evidence type="ECO:0000256" key="4">
    <source>
        <dbReference type="ARBA" id="ARBA00022692"/>
    </source>
</evidence>
<dbReference type="GO" id="GO:0044874">
    <property type="term" value="P:lipoprotein localization to outer membrane"/>
    <property type="evidence" value="ECO:0007669"/>
    <property type="project" value="TreeGrafter"/>
</dbReference>
<gene>
    <name evidence="9" type="ORF">O6P33_12230</name>
</gene>
<keyword evidence="3" id="KW-1003">Cell membrane</keyword>
<evidence type="ECO:0000256" key="7">
    <source>
        <dbReference type="SAM" id="Phobius"/>
    </source>
</evidence>
<keyword evidence="5 7" id="KW-1133">Transmembrane helix</keyword>
<keyword evidence="6 7" id="KW-0472">Membrane</keyword>
<dbReference type="PANTHER" id="PTHR30489:SF0">
    <property type="entry name" value="LIPOPROTEIN-RELEASING SYSTEM TRANSMEMBRANE PROTEIN LOLE"/>
    <property type="match status" value="1"/>
</dbReference>
<organism evidence="9 10">
    <name type="scientific">Denitrificimonas caeni</name>
    <dbReference type="NCBI Taxonomy" id="521720"/>
    <lineage>
        <taxon>Bacteria</taxon>
        <taxon>Pseudomonadati</taxon>
        <taxon>Pseudomonadota</taxon>
        <taxon>Gammaproteobacteria</taxon>
        <taxon>Pseudomonadales</taxon>
        <taxon>Pseudomonadaceae</taxon>
        <taxon>Denitrificimonas</taxon>
    </lineage>
</organism>
<dbReference type="KEGG" id="dce:O6P33_12230"/>
<feature type="transmembrane region" description="Helical" evidence="7">
    <location>
        <begin position="25"/>
        <end position="46"/>
    </location>
</feature>
<evidence type="ECO:0000259" key="8">
    <source>
        <dbReference type="Pfam" id="PF02687"/>
    </source>
</evidence>
<dbReference type="PANTHER" id="PTHR30489">
    <property type="entry name" value="LIPOPROTEIN-RELEASING SYSTEM TRANSMEMBRANE PROTEIN LOLE"/>
    <property type="match status" value="1"/>
</dbReference>
<evidence type="ECO:0000256" key="1">
    <source>
        <dbReference type="ARBA" id="ARBA00004651"/>
    </source>
</evidence>
<feature type="transmembrane region" description="Helical" evidence="7">
    <location>
        <begin position="373"/>
        <end position="396"/>
    </location>
</feature>
<feature type="domain" description="ABC3 transporter permease C-terminal" evidence="8">
    <location>
        <begin position="280"/>
        <end position="400"/>
    </location>
</feature>
<dbReference type="Pfam" id="PF02687">
    <property type="entry name" value="FtsX"/>
    <property type="match status" value="1"/>
</dbReference>
<keyword evidence="10" id="KW-1185">Reference proteome</keyword>
<dbReference type="InterPro" id="IPR051447">
    <property type="entry name" value="Lipoprotein-release_system"/>
</dbReference>
<comment type="similarity">
    <text evidence="2">Belongs to the ABC-4 integral membrane protein family. LolC/E subfamily.</text>
</comment>
<proteinExistence type="inferred from homology"/>
<dbReference type="InterPro" id="IPR003838">
    <property type="entry name" value="ABC3_permease_C"/>
</dbReference>
<dbReference type="RefSeq" id="WP_269818051.1">
    <property type="nucleotide sequence ID" value="NZ_CP114976.1"/>
</dbReference>
<dbReference type="EMBL" id="CP114976">
    <property type="protein sequence ID" value="WBE25106.1"/>
    <property type="molecule type" value="Genomic_DNA"/>
</dbReference>